<dbReference type="Pfam" id="PF09118">
    <property type="entry name" value="GO-like_E_set"/>
    <property type="match status" value="1"/>
</dbReference>
<dbReference type="Gene3D" id="2.130.10.80">
    <property type="entry name" value="Galactose oxidase/kelch, beta-propeller"/>
    <property type="match status" value="1"/>
</dbReference>
<dbReference type="SMART" id="SM00612">
    <property type="entry name" value="Kelch"/>
    <property type="match status" value="2"/>
</dbReference>
<dbReference type="Gene3D" id="2.60.120.260">
    <property type="entry name" value="Galactose-binding domain-like"/>
    <property type="match status" value="1"/>
</dbReference>
<dbReference type="CDD" id="cd02851">
    <property type="entry name" value="E_set_GO_C"/>
    <property type="match status" value="1"/>
</dbReference>
<dbReference type="InterPro" id="IPR013783">
    <property type="entry name" value="Ig-like_fold"/>
</dbReference>
<dbReference type="InterPro" id="IPR006652">
    <property type="entry name" value="Kelch_1"/>
</dbReference>
<dbReference type="VEuPathDB" id="FungiDB:JI435_153020"/>
<dbReference type="InterPro" id="IPR008979">
    <property type="entry name" value="Galactose-bd-like_sf"/>
</dbReference>
<dbReference type="SUPFAM" id="SSF81296">
    <property type="entry name" value="E set domains"/>
    <property type="match status" value="1"/>
</dbReference>
<dbReference type="Gene3D" id="2.60.40.10">
    <property type="entry name" value="Immunoglobulins"/>
    <property type="match status" value="1"/>
</dbReference>
<evidence type="ECO:0000313" key="2">
    <source>
        <dbReference type="EMBL" id="EAT77235.2"/>
    </source>
</evidence>
<dbReference type="PROSITE" id="PS50022">
    <property type="entry name" value="FA58C_3"/>
    <property type="match status" value="1"/>
</dbReference>
<accession>Q0TYM4</accession>
<dbReference type="InParanoid" id="Q0TYM4"/>
<dbReference type="Pfam" id="PF00754">
    <property type="entry name" value="F5_F8_type_C"/>
    <property type="match status" value="1"/>
</dbReference>
<dbReference type="AlphaFoldDB" id="Q0TYM4"/>
<dbReference type="GeneID" id="5982385"/>
<dbReference type="InterPro" id="IPR011043">
    <property type="entry name" value="Gal_Oxase/kelch_b-propeller"/>
</dbReference>
<protein>
    <recommendedName>
        <fullName evidence="1">F5/8 type C domain-containing protein</fullName>
    </recommendedName>
</protein>
<dbReference type="Proteomes" id="UP000001055">
    <property type="component" value="Unassembled WGS sequence"/>
</dbReference>
<dbReference type="RefSeq" id="XP_001805456.1">
    <property type="nucleotide sequence ID" value="XM_001805404.1"/>
</dbReference>
<dbReference type="PANTHER" id="PTHR32208">
    <property type="entry name" value="SECRETED PROTEIN-RELATED"/>
    <property type="match status" value="1"/>
</dbReference>
<dbReference type="SUPFAM" id="SSF50965">
    <property type="entry name" value="Galactose oxidase, central domain"/>
    <property type="match status" value="1"/>
</dbReference>
<dbReference type="InterPro" id="IPR014756">
    <property type="entry name" value="Ig_E-set"/>
</dbReference>
<dbReference type="InterPro" id="IPR000421">
    <property type="entry name" value="FA58C"/>
</dbReference>
<reference evidence="3" key="1">
    <citation type="journal article" date="2007" name="Plant Cell">
        <title>Dothideomycete-plant interactions illuminated by genome sequencing and EST analysis of the wheat pathogen Stagonospora nodorum.</title>
        <authorList>
            <person name="Hane J.K."/>
            <person name="Lowe R.G."/>
            <person name="Solomon P.S."/>
            <person name="Tan K.C."/>
            <person name="Schoch C.L."/>
            <person name="Spatafora J.W."/>
            <person name="Crous P.W."/>
            <person name="Kodira C."/>
            <person name="Birren B.W."/>
            <person name="Galagan J.E."/>
            <person name="Torriani S.F."/>
            <person name="McDonald B.A."/>
            <person name="Oliver R.P."/>
        </authorList>
    </citation>
    <scope>NUCLEOTIDE SEQUENCE [LARGE SCALE GENOMIC DNA]</scope>
    <source>
        <strain evidence="3">SN15 / ATCC MYA-4574 / FGSC 10173</strain>
    </source>
</reference>
<dbReference type="SUPFAM" id="SSF49785">
    <property type="entry name" value="Galactose-binding domain-like"/>
    <property type="match status" value="1"/>
</dbReference>
<feature type="domain" description="F5/8 type C" evidence="1">
    <location>
        <begin position="1"/>
        <end position="91"/>
    </location>
</feature>
<evidence type="ECO:0000313" key="3">
    <source>
        <dbReference type="Proteomes" id="UP000001055"/>
    </source>
</evidence>
<proteinExistence type="predicted"/>
<dbReference type="InterPro" id="IPR015202">
    <property type="entry name" value="GO-like_E_set"/>
</dbReference>
<sequence length="502" mass="52839">MKTTYNLQAISIQPRPAASGNGRIGGHKIEVSTDNTTWLVVALGTYNNDATTKKTTFVTRPARYVKITATTEAQQASNPWTSIAEVNVFQDVVNSSPTPYTPPVAGKGSWEKTIDFPLIPAAASLLTNGKILLWSSFAKDNFDGRVFTIGGSWSGARGGKNGEIFDPAANIWSLLSGALVSPMLTNDAGGVWRADNHAWLFAWKNKTVFQAGPSISMNWYDTTGSGSTTGAGKRLDDGHAMNGNAVMYDALAGKILTAGGASDYENSAARTNAYVITIGSPKTTATVTKTQSMTYARSFANGVVLPDGTVFITGGQAYAKPFTDGTSALVPEIWDPATGQWSQMNPMAIPRNYHSVALLMADATVFNGGGGLCGPCTQYGGTADSNHFDAEIFVPPYLLNNDGTRRTRPTINSVASSAKLGATLSVATSSGVTTFSLIRFGTATHTVDTDQRRIPLTPTGSGTSFTVTVPADPGVALPGYWLLFAMDAVGTPSVGKIIKLSV</sequence>
<gene>
    <name evidence="2" type="ORF">SNOG_15302</name>
</gene>
<dbReference type="KEGG" id="pno:SNOG_15302"/>
<dbReference type="EMBL" id="CH445361">
    <property type="protein sequence ID" value="EAT77235.2"/>
    <property type="molecule type" value="Genomic_DNA"/>
</dbReference>
<name>Q0TYM4_PHANO</name>
<dbReference type="PANTHER" id="PTHR32208:SF68">
    <property type="entry name" value="GALACTOSE OXIDASE"/>
    <property type="match status" value="1"/>
</dbReference>
<organism evidence="2 3">
    <name type="scientific">Phaeosphaeria nodorum (strain SN15 / ATCC MYA-4574 / FGSC 10173)</name>
    <name type="common">Glume blotch fungus</name>
    <name type="synonym">Parastagonospora nodorum</name>
    <dbReference type="NCBI Taxonomy" id="321614"/>
    <lineage>
        <taxon>Eukaryota</taxon>
        <taxon>Fungi</taxon>
        <taxon>Dikarya</taxon>
        <taxon>Ascomycota</taxon>
        <taxon>Pezizomycotina</taxon>
        <taxon>Dothideomycetes</taxon>
        <taxon>Pleosporomycetidae</taxon>
        <taxon>Pleosporales</taxon>
        <taxon>Pleosporineae</taxon>
        <taxon>Phaeosphaeriaceae</taxon>
        <taxon>Parastagonospora</taxon>
    </lineage>
</organism>
<dbReference type="InterPro" id="IPR037293">
    <property type="entry name" value="Gal_Oxidase_central_sf"/>
</dbReference>
<evidence type="ECO:0000259" key="1">
    <source>
        <dbReference type="PROSITE" id="PS50022"/>
    </source>
</evidence>
<dbReference type="STRING" id="321614.Q0TYM4"/>